<dbReference type="AlphaFoldDB" id="A0AAV4RMM9"/>
<keyword evidence="2" id="KW-1185">Reference proteome</keyword>
<evidence type="ECO:0000313" key="1">
    <source>
        <dbReference type="EMBL" id="GIY21752.1"/>
    </source>
</evidence>
<reference evidence="1 2" key="1">
    <citation type="submission" date="2021-06" db="EMBL/GenBank/DDBJ databases">
        <title>Caerostris darwini draft genome.</title>
        <authorList>
            <person name="Kono N."/>
            <person name="Arakawa K."/>
        </authorList>
    </citation>
    <scope>NUCLEOTIDE SEQUENCE [LARGE SCALE GENOMIC DNA]</scope>
</reference>
<gene>
    <name evidence="1" type="ORF">CDAR_291371</name>
</gene>
<dbReference type="EMBL" id="BPLQ01006342">
    <property type="protein sequence ID" value="GIY21752.1"/>
    <property type="molecule type" value="Genomic_DNA"/>
</dbReference>
<sequence>MKVTLFLDPPFDTGIIGPTISLWINSSSFEDFSDSPFRKDNSSILPNTQVGYKFPIAITFWFKVDLSGLFSYVKVLPVWLGTPFTPLMLLQFCIPFHT</sequence>
<accession>A0AAV4RMM9</accession>
<protein>
    <submittedName>
        <fullName evidence="1">Uncharacterized protein</fullName>
    </submittedName>
</protein>
<organism evidence="1 2">
    <name type="scientific">Caerostris darwini</name>
    <dbReference type="NCBI Taxonomy" id="1538125"/>
    <lineage>
        <taxon>Eukaryota</taxon>
        <taxon>Metazoa</taxon>
        <taxon>Ecdysozoa</taxon>
        <taxon>Arthropoda</taxon>
        <taxon>Chelicerata</taxon>
        <taxon>Arachnida</taxon>
        <taxon>Araneae</taxon>
        <taxon>Araneomorphae</taxon>
        <taxon>Entelegynae</taxon>
        <taxon>Araneoidea</taxon>
        <taxon>Araneidae</taxon>
        <taxon>Caerostris</taxon>
    </lineage>
</organism>
<dbReference type="Proteomes" id="UP001054837">
    <property type="component" value="Unassembled WGS sequence"/>
</dbReference>
<proteinExistence type="predicted"/>
<evidence type="ECO:0000313" key="2">
    <source>
        <dbReference type="Proteomes" id="UP001054837"/>
    </source>
</evidence>
<name>A0AAV4RMM9_9ARAC</name>
<comment type="caution">
    <text evidence="1">The sequence shown here is derived from an EMBL/GenBank/DDBJ whole genome shotgun (WGS) entry which is preliminary data.</text>
</comment>